<reference evidence="1" key="1">
    <citation type="journal article" date="2021" name="ISME J.">
        <title>Fine-scale metabolic discontinuity in a stratified prokaryote microbiome of a Red Sea deep halocline.</title>
        <authorList>
            <person name="Michoud G."/>
            <person name="Ngugi D.K."/>
            <person name="Barozzi A."/>
            <person name="Merlino G."/>
            <person name="Calleja M.L."/>
            <person name="Delgado-Huertas A."/>
            <person name="Moran X.A.G."/>
            <person name="Daffonchio D."/>
        </authorList>
    </citation>
    <scope>NUCLEOTIDE SEQUENCE</scope>
    <source>
        <strain evidence="1">SuakinDeep_MAG55_1</strain>
    </source>
</reference>
<dbReference type="NCBIfam" id="TIGR04256">
    <property type="entry name" value="GxxExxY"/>
    <property type="match status" value="1"/>
</dbReference>
<dbReference type="Proteomes" id="UP000722750">
    <property type="component" value="Unassembled WGS sequence"/>
</dbReference>
<dbReference type="Pfam" id="PF13366">
    <property type="entry name" value="PDDEXK_3"/>
    <property type="match status" value="1"/>
</dbReference>
<evidence type="ECO:0000313" key="1">
    <source>
        <dbReference type="EMBL" id="MBS1257717.1"/>
    </source>
</evidence>
<evidence type="ECO:0008006" key="3">
    <source>
        <dbReference type="Google" id="ProtNLM"/>
    </source>
</evidence>
<dbReference type="AlphaFoldDB" id="A0A942A489"/>
<gene>
    <name evidence="1" type="ORF">MAG551_00762</name>
</gene>
<accession>A0A942A489</accession>
<organism evidence="1 2">
    <name type="scientific">Candidatus Scalindua arabica</name>
    <dbReference type="NCBI Taxonomy" id="1127984"/>
    <lineage>
        <taxon>Bacteria</taxon>
        <taxon>Pseudomonadati</taxon>
        <taxon>Planctomycetota</taxon>
        <taxon>Candidatus Brocadiia</taxon>
        <taxon>Candidatus Brocadiales</taxon>
        <taxon>Candidatus Scalinduaceae</taxon>
        <taxon>Candidatus Scalindua</taxon>
    </lineage>
</organism>
<protein>
    <recommendedName>
        <fullName evidence="3">GxxExxY protein</fullName>
    </recommendedName>
</protein>
<dbReference type="EMBL" id="JAANXD010000033">
    <property type="protein sequence ID" value="MBS1257717.1"/>
    <property type="molecule type" value="Genomic_DNA"/>
</dbReference>
<evidence type="ECO:0000313" key="2">
    <source>
        <dbReference type="Proteomes" id="UP000722750"/>
    </source>
</evidence>
<name>A0A942A489_9BACT</name>
<proteinExistence type="predicted"/>
<sequence length="65" mass="7525">MHENEISEKIIGSAIEVHRILGPGLLESVYEDALCHELHMRDCILKDNRVYQFLIKESNSVQIFV</sequence>
<comment type="caution">
    <text evidence="1">The sequence shown here is derived from an EMBL/GenBank/DDBJ whole genome shotgun (WGS) entry which is preliminary data.</text>
</comment>
<dbReference type="InterPro" id="IPR026350">
    <property type="entry name" value="GxxExxY"/>
</dbReference>